<name>A0A9N8J410_9FLAO</name>
<organism evidence="1 2">
    <name type="scientific">Flavobacterium panici</name>
    <dbReference type="NCBI Taxonomy" id="2654843"/>
    <lineage>
        <taxon>Bacteria</taxon>
        <taxon>Pseudomonadati</taxon>
        <taxon>Bacteroidota</taxon>
        <taxon>Flavobacteriia</taxon>
        <taxon>Flavobacteriales</taxon>
        <taxon>Flavobacteriaceae</taxon>
        <taxon>Flavobacterium</taxon>
    </lineage>
</organism>
<dbReference type="Proteomes" id="UP000533639">
    <property type="component" value="Unassembled WGS sequence"/>
</dbReference>
<reference evidence="1 2" key="1">
    <citation type="submission" date="2020-06" db="EMBL/GenBank/DDBJ databases">
        <authorList>
            <person name="Criscuolo A."/>
        </authorList>
    </citation>
    <scope>NUCLEOTIDE SEQUENCE [LARGE SCALE GENOMIC DNA]</scope>
    <source>
        <strain evidence="1">PXU-55</strain>
    </source>
</reference>
<keyword evidence="2" id="KW-1185">Reference proteome</keyword>
<protein>
    <submittedName>
        <fullName evidence="1">Uncharacterized protein</fullName>
    </submittedName>
</protein>
<comment type="caution">
    <text evidence="1">The sequence shown here is derived from an EMBL/GenBank/DDBJ whole genome shotgun (WGS) entry which is preliminary data.</text>
</comment>
<accession>A0A9N8J410</accession>
<proteinExistence type="predicted"/>
<sequence>MYDTRFFKYDTDKMLRFQNWANLHYEQKYNFSDKLYLTSPK</sequence>
<evidence type="ECO:0000313" key="1">
    <source>
        <dbReference type="EMBL" id="CAC9974802.1"/>
    </source>
</evidence>
<evidence type="ECO:0000313" key="2">
    <source>
        <dbReference type="Proteomes" id="UP000533639"/>
    </source>
</evidence>
<dbReference type="EMBL" id="CAIJDE010000043">
    <property type="protein sequence ID" value="CAC9974802.1"/>
    <property type="molecule type" value="Genomic_DNA"/>
</dbReference>
<gene>
    <name evidence="1" type="ORF">FLAPXU55_02499</name>
</gene>
<dbReference type="AlphaFoldDB" id="A0A9N8J410"/>